<comment type="caution">
    <text evidence="7">The sequence shown here is derived from an EMBL/GenBank/DDBJ whole genome shotgun (WGS) entry which is preliminary data.</text>
</comment>
<dbReference type="GO" id="GO:0004252">
    <property type="term" value="F:serine-type endopeptidase activity"/>
    <property type="evidence" value="ECO:0007669"/>
    <property type="project" value="InterPro"/>
</dbReference>
<feature type="transmembrane region" description="Helical" evidence="5">
    <location>
        <begin position="72"/>
        <end position="92"/>
    </location>
</feature>
<dbReference type="EMBL" id="JRHO01000010">
    <property type="protein sequence ID" value="KGK98916.1"/>
    <property type="molecule type" value="Genomic_DNA"/>
</dbReference>
<dbReference type="InterPro" id="IPR035952">
    <property type="entry name" value="Rhomboid-like_sf"/>
</dbReference>
<evidence type="ECO:0000256" key="1">
    <source>
        <dbReference type="ARBA" id="ARBA00004141"/>
    </source>
</evidence>
<keyword evidence="4 5" id="KW-0472">Membrane</keyword>
<dbReference type="GO" id="GO:0016020">
    <property type="term" value="C:membrane"/>
    <property type="evidence" value="ECO:0007669"/>
    <property type="project" value="UniProtKB-SubCell"/>
</dbReference>
<feature type="transmembrane region" description="Helical" evidence="5">
    <location>
        <begin position="224"/>
        <end position="242"/>
    </location>
</feature>
<feature type="transmembrane region" description="Helical" evidence="5">
    <location>
        <begin position="128"/>
        <end position="146"/>
    </location>
</feature>
<organism evidence="7 8">
    <name type="scientific">Methanococcoides methylutens</name>
    <dbReference type="NCBI Taxonomy" id="2226"/>
    <lineage>
        <taxon>Archaea</taxon>
        <taxon>Methanobacteriati</taxon>
        <taxon>Methanobacteriota</taxon>
        <taxon>Stenosarchaea group</taxon>
        <taxon>Methanomicrobia</taxon>
        <taxon>Methanosarcinales</taxon>
        <taxon>Methanosarcinaceae</taxon>
        <taxon>Methanococcoides</taxon>
    </lineage>
</organism>
<feature type="transmembrane region" description="Helical" evidence="5">
    <location>
        <begin position="21"/>
        <end position="41"/>
    </location>
</feature>
<keyword evidence="2 5" id="KW-0812">Transmembrane</keyword>
<keyword evidence="3 5" id="KW-1133">Transmembrane helix</keyword>
<gene>
    <name evidence="7" type="ORF">LI82_06415</name>
</gene>
<name>A0A099T3W1_METMT</name>
<evidence type="ECO:0000256" key="2">
    <source>
        <dbReference type="ARBA" id="ARBA00022692"/>
    </source>
</evidence>
<evidence type="ECO:0000313" key="8">
    <source>
        <dbReference type="Proteomes" id="UP000029859"/>
    </source>
</evidence>
<accession>A0A099T3W1</accession>
<feature type="transmembrane region" description="Helical" evidence="5">
    <location>
        <begin position="182"/>
        <end position="203"/>
    </location>
</feature>
<comment type="subcellular location">
    <subcellularLocation>
        <location evidence="1">Membrane</location>
        <topology evidence="1">Multi-pass membrane protein</topology>
    </subcellularLocation>
</comment>
<dbReference type="InterPro" id="IPR022764">
    <property type="entry name" value="Peptidase_S54_rhomboid_dom"/>
</dbReference>
<dbReference type="OrthoDB" id="142564at2157"/>
<reference evidence="7 8" key="1">
    <citation type="submission" date="2014-09" db="EMBL/GenBank/DDBJ databases">
        <title>Draft genome sequence of an obligately methylotrophic methanogen, Methanococcoides methylutens, isolated from marine sediment.</title>
        <authorList>
            <person name="Guan Y."/>
            <person name="Ngugi D.K."/>
            <person name="Blom J."/>
            <person name="Ali S."/>
            <person name="Ferry J.G."/>
            <person name="Stingl U."/>
        </authorList>
    </citation>
    <scope>NUCLEOTIDE SEQUENCE [LARGE SCALE GENOMIC DNA]</scope>
    <source>
        <strain evidence="7 8">DSM 2657</strain>
    </source>
</reference>
<proteinExistence type="predicted"/>
<evidence type="ECO:0000259" key="6">
    <source>
        <dbReference type="Pfam" id="PF01694"/>
    </source>
</evidence>
<dbReference type="SUPFAM" id="SSF144091">
    <property type="entry name" value="Rhomboid-like"/>
    <property type="match status" value="1"/>
</dbReference>
<evidence type="ECO:0000313" key="7">
    <source>
        <dbReference type="EMBL" id="KGK98916.1"/>
    </source>
</evidence>
<evidence type="ECO:0000256" key="5">
    <source>
        <dbReference type="SAM" id="Phobius"/>
    </source>
</evidence>
<evidence type="ECO:0000256" key="3">
    <source>
        <dbReference type="ARBA" id="ARBA00022989"/>
    </source>
</evidence>
<dbReference type="Pfam" id="PF01694">
    <property type="entry name" value="Rhomboid"/>
    <property type="match status" value="1"/>
</dbReference>
<feature type="domain" description="Peptidase S54 rhomboid" evidence="6">
    <location>
        <begin position="60"/>
        <end position="181"/>
    </location>
</feature>
<dbReference type="RefSeq" id="WP_048194141.1">
    <property type="nucleotide sequence ID" value="NZ_CAAGSM010000003.1"/>
</dbReference>
<feature type="transmembrane region" description="Helical" evidence="5">
    <location>
        <begin position="262"/>
        <end position="278"/>
    </location>
</feature>
<feature type="transmembrane region" description="Helical" evidence="5">
    <location>
        <begin position="158"/>
        <end position="176"/>
    </location>
</feature>
<sequence>MSIGLKEGISKFHFFNVNWKDLDIFLLFLFMPSLLMMFFFLPDYMKLDHFILFPLDPKVETLFLSNYVHSSYSHLMENVVFYLIVMFLIINFETDRKFFIISFLLFSFVLPFIVSFSMIYFIDLPFPVQGYSGVVSALVAYLMFAFYRYCKKYYCPNIGHEFIYFLIFLNLFLVLFNLNTSIFMYMGISILLLVTAYANRPLFDCISLKLHSFCGSNIKHGSSNFILLYIGLVYLVLAYFLMGLPLLIPENIINETGIVNSLGHYTGYVFGLMSALMLEQVNKII</sequence>
<keyword evidence="8" id="KW-1185">Reference proteome</keyword>
<dbReference type="Proteomes" id="UP000029859">
    <property type="component" value="Unassembled WGS sequence"/>
</dbReference>
<protein>
    <recommendedName>
        <fullName evidence="6">Peptidase S54 rhomboid domain-containing protein</fullName>
    </recommendedName>
</protein>
<evidence type="ECO:0000256" key="4">
    <source>
        <dbReference type="ARBA" id="ARBA00023136"/>
    </source>
</evidence>
<feature type="transmembrane region" description="Helical" evidence="5">
    <location>
        <begin position="99"/>
        <end position="122"/>
    </location>
</feature>
<dbReference type="AlphaFoldDB" id="A0A099T3W1"/>